<dbReference type="AlphaFoldDB" id="A0A3S0SY67"/>
<proteinExistence type="predicted"/>
<evidence type="ECO:0000313" key="1">
    <source>
        <dbReference type="EMBL" id="RUM07413.1"/>
    </source>
</evidence>
<protein>
    <submittedName>
        <fullName evidence="1">Uncharacterized protein</fullName>
    </submittedName>
</protein>
<dbReference type="Proteomes" id="UP000278081">
    <property type="component" value="Unassembled WGS sequence"/>
</dbReference>
<evidence type="ECO:0000313" key="2">
    <source>
        <dbReference type="Proteomes" id="UP000278081"/>
    </source>
</evidence>
<dbReference type="RefSeq" id="WP_164740463.1">
    <property type="nucleotide sequence ID" value="NZ_ML133753.1"/>
</dbReference>
<feature type="non-terminal residue" evidence="1">
    <location>
        <position position="1"/>
    </location>
</feature>
<reference evidence="1 2" key="1">
    <citation type="submission" date="2018-11" db="EMBL/GenBank/DDBJ databases">
        <title>Rhizobium chutanense sp. nov., isolated from root nodules of Phaseolus vulgaris in China.</title>
        <authorList>
            <person name="Huo Y."/>
        </authorList>
    </citation>
    <scope>NUCLEOTIDE SEQUENCE [LARGE SCALE GENOMIC DNA]</scope>
    <source>
        <strain evidence="1 2">C16</strain>
    </source>
</reference>
<sequence>EADRQLRVALFASRLGRQGEGKVCRNRQGVRHGKQRGFFTEAAVFRGADDKVDIGGPTGEGLVDIAFAVGNDGDVARRGANLRGAIGTLQPAIAFLLLDRTGALRAALALVAA</sequence>
<gene>
    <name evidence="1" type="ORF">EFR84_07920</name>
</gene>
<name>A0A3S0SY67_9HYPH</name>
<dbReference type="EMBL" id="RJTJ01000006">
    <property type="protein sequence ID" value="RUM07413.1"/>
    <property type="molecule type" value="Genomic_DNA"/>
</dbReference>
<accession>A0A3S0SY67</accession>
<comment type="caution">
    <text evidence="1">The sequence shown here is derived from an EMBL/GenBank/DDBJ whole genome shotgun (WGS) entry which is preliminary data.</text>
</comment>
<organism evidence="1 2">
    <name type="scientific">Rhizobium chutanense</name>
    <dbReference type="NCBI Taxonomy" id="2035448"/>
    <lineage>
        <taxon>Bacteria</taxon>
        <taxon>Pseudomonadati</taxon>
        <taxon>Pseudomonadota</taxon>
        <taxon>Alphaproteobacteria</taxon>
        <taxon>Hyphomicrobiales</taxon>
        <taxon>Rhizobiaceae</taxon>
        <taxon>Rhizobium/Agrobacterium group</taxon>
        <taxon>Rhizobium</taxon>
    </lineage>
</organism>